<keyword evidence="1" id="KW-0812">Transmembrane</keyword>
<accession>A0ABX9M820</accession>
<name>A0ABX9M820_9LEPT</name>
<sequence>MADTNTSELKNIITLADHASHKISEINKQWDAMKLLIGENRNYSEQFKKAVEEVDSSFAKIGKGMTVSNLGVSIVKVCKDLYDARIESSKLENNLKTLGLSAKEVGDVSKSALKLSGETGIPVETILAGMNKIKSSFKNLNASDLNATISSVANATIATGGDFSDLTGQLIHAGTQVKNFNGDLNQLNFGSIQDLKSSSEKLDTVSSQFIRVTNAWRNFKLHMGQGIEDSGLVKFGIIESVLKNIFRTLADGIGHINAFLGENPKLMEFIGTFSMLGGAALIGVGGLMVLKAAAIGLFAALKVAVLSNPIGLAVVGIVAALALIITYWDDIKDAAVKAWNWMVNTWGNLSGFAKLLIVWFAPIIGIPMLIHEHWDSIQSLFSAVGAKLDPVFQQLMSIPAKLSAAWGDVTNFFGGIIDVIYKIFMDLPPGIQEILILAMVNPIYGLGSLIWQALSNVIGNIRNRMKDSGKSLFTAFSEGIMDSVKDLKATVNKVLQTIDRYLPHSNALEGPLSRLTDSGSAFVDTFVFGLRQKQNTLFGFIGEMSKGFSSGLNTIQESGVKTAKAFSAGVVSGEPAVYDGVSGVFKKIRNLFPNSDAKEGPLSTLTKSGKATIAAFSSGVESETPKINPILQRFNQALISDSQGIIKRTFENRESSEGISGKSNRTSNIGIGSVIGQLVIGTKTTDRKKIGEIITDAIFQELDRFEEMELA</sequence>
<gene>
    <name evidence="2" type="ORF">DLM77_01775</name>
</gene>
<comment type="caution">
    <text evidence="2">The sequence shown here is derived from an EMBL/GenBank/DDBJ whole genome shotgun (WGS) entry which is preliminary data.</text>
</comment>
<keyword evidence="1" id="KW-1133">Transmembrane helix</keyword>
<feature type="transmembrane region" description="Helical" evidence="1">
    <location>
        <begin position="434"/>
        <end position="454"/>
    </location>
</feature>
<evidence type="ECO:0000313" key="2">
    <source>
        <dbReference type="EMBL" id="RHX82213.1"/>
    </source>
</evidence>
<evidence type="ECO:0000313" key="3">
    <source>
        <dbReference type="Proteomes" id="UP000285569"/>
    </source>
</evidence>
<keyword evidence="3" id="KW-1185">Reference proteome</keyword>
<proteinExistence type="predicted"/>
<reference evidence="3" key="1">
    <citation type="submission" date="2018-05" db="EMBL/GenBank/DDBJ databases">
        <title>Leptospira yasudae sp. nov. and Leptospira stimsonii sp. nov., two pathogenic species of the genus Leptospira isolated from environmental sources.</title>
        <authorList>
            <person name="Casanovas-Massana A."/>
            <person name="Hamond C."/>
            <person name="Santos L.A."/>
            <person name="Hacker K.P."/>
            <person name="Balassiano I."/>
            <person name="Medeiros M.A."/>
            <person name="Reis M.G."/>
            <person name="Ko A.I."/>
            <person name="Wunder E.A."/>
        </authorList>
    </citation>
    <scope>NUCLEOTIDE SEQUENCE [LARGE SCALE GENOMIC DNA]</scope>
    <source>
        <strain evidence="3">B21</strain>
    </source>
</reference>
<feature type="transmembrane region" description="Helical" evidence="1">
    <location>
        <begin position="310"/>
        <end position="328"/>
    </location>
</feature>
<evidence type="ECO:0008006" key="4">
    <source>
        <dbReference type="Google" id="ProtNLM"/>
    </source>
</evidence>
<dbReference type="EMBL" id="QHCR01000001">
    <property type="protein sequence ID" value="RHX82213.1"/>
    <property type="molecule type" value="Genomic_DNA"/>
</dbReference>
<dbReference type="RefSeq" id="WP_118954348.1">
    <property type="nucleotide sequence ID" value="NZ_QHCR01000001.1"/>
</dbReference>
<reference evidence="2 3" key="2">
    <citation type="journal article" date="2020" name="Int. J. Syst. Evol. Microbiol.">
        <title>Leptospira yasudae sp. nov. and Leptospira stimsonii sp. nov., two new species of the pathogenic group isolated from environmental sources.</title>
        <authorList>
            <person name="Casanovas-Massana A."/>
            <person name="Hamond C."/>
            <person name="Santos L.A."/>
            <person name="de Oliveira D."/>
            <person name="Hacker K.P."/>
            <person name="Balassiano I."/>
            <person name="Costa F."/>
            <person name="Medeiros M.A."/>
            <person name="Reis M.G."/>
            <person name="Ko A.I."/>
            <person name="Wunder E.A."/>
        </authorList>
    </citation>
    <scope>NUCLEOTIDE SEQUENCE [LARGE SCALE GENOMIC DNA]</scope>
    <source>
        <strain evidence="2 3">B21</strain>
    </source>
</reference>
<dbReference type="Proteomes" id="UP000285569">
    <property type="component" value="Unassembled WGS sequence"/>
</dbReference>
<organism evidence="2 3">
    <name type="scientific">Leptospira yasudae</name>
    <dbReference type="NCBI Taxonomy" id="2202201"/>
    <lineage>
        <taxon>Bacteria</taxon>
        <taxon>Pseudomonadati</taxon>
        <taxon>Spirochaetota</taxon>
        <taxon>Spirochaetia</taxon>
        <taxon>Leptospirales</taxon>
        <taxon>Leptospiraceae</taxon>
        <taxon>Leptospira</taxon>
    </lineage>
</organism>
<evidence type="ECO:0000256" key="1">
    <source>
        <dbReference type="SAM" id="Phobius"/>
    </source>
</evidence>
<keyword evidence="1" id="KW-0472">Membrane</keyword>
<feature type="transmembrane region" description="Helical" evidence="1">
    <location>
        <begin position="348"/>
        <end position="370"/>
    </location>
</feature>
<feature type="transmembrane region" description="Helical" evidence="1">
    <location>
        <begin position="273"/>
        <end position="298"/>
    </location>
</feature>
<protein>
    <recommendedName>
        <fullName evidence="4">Phage tail tape measure protein</fullName>
    </recommendedName>
</protein>